<dbReference type="RefSeq" id="WP_024372517.1">
    <property type="nucleotide sequence ID" value="NZ_UGGP01000001.1"/>
</dbReference>
<dbReference type="GO" id="GO:0052693">
    <property type="term" value="F:epoxyqueuosine reductase activity"/>
    <property type="evidence" value="ECO:0007669"/>
    <property type="project" value="TreeGrafter"/>
</dbReference>
<dbReference type="InterPro" id="IPR017896">
    <property type="entry name" value="4Fe4S_Fe-S-bd"/>
</dbReference>
<dbReference type="PANTHER" id="PTHR30002:SF4">
    <property type="entry name" value="EPOXYQUEUOSINE REDUCTASE"/>
    <property type="match status" value="1"/>
</dbReference>
<dbReference type="GO" id="GO:0051539">
    <property type="term" value="F:4 iron, 4 sulfur cluster binding"/>
    <property type="evidence" value="ECO:0007669"/>
    <property type="project" value="UniProtKB-KW"/>
</dbReference>
<evidence type="ECO:0000256" key="5">
    <source>
        <dbReference type="ARBA" id="ARBA00022785"/>
    </source>
</evidence>
<dbReference type="PANTHER" id="PTHR30002">
    <property type="entry name" value="EPOXYQUEUOSINE REDUCTASE"/>
    <property type="match status" value="1"/>
</dbReference>
<evidence type="ECO:0000256" key="3">
    <source>
        <dbReference type="ARBA" id="ARBA00022694"/>
    </source>
</evidence>
<dbReference type="InterPro" id="IPR016024">
    <property type="entry name" value="ARM-type_fold"/>
</dbReference>
<dbReference type="Pfam" id="PF08331">
    <property type="entry name" value="QueG_DUF1730"/>
    <property type="match status" value="1"/>
</dbReference>
<dbReference type="EMBL" id="UGGP01000001">
    <property type="protein sequence ID" value="STO08962.1"/>
    <property type="molecule type" value="Genomic_DNA"/>
</dbReference>
<keyword evidence="2" id="KW-0963">Cytoplasm</keyword>
<gene>
    <name evidence="10" type="primary">queG</name>
    <name evidence="10" type="ORF">NCTC13163_02340</name>
</gene>
<feature type="domain" description="4Fe-4S ferredoxin-type" evidence="9">
    <location>
        <begin position="182"/>
        <end position="211"/>
    </location>
</feature>
<organism evidence="10 11">
    <name type="scientific">Exiguobacterium aurantiacum</name>
    <dbReference type="NCBI Taxonomy" id="33987"/>
    <lineage>
        <taxon>Bacteria</taxon>
        <taxon>Bacillati</taxon>
        <taxon>Bacillota</taxon>
        <taxon>Bacilli</taxon>
        <taxon>Bacillales</taxon>
        <taxon>Bacillales Family XII. Incertae Sedis</taxon>
        <taxon>Exiguobacterium</taxon>
    </lineage>
</organism>
<evidence type="ECO:0000256" key="8">
    <source>
        <dbReference type="ARBA" id="ARBA00023014"/>
    </source>
</evidence>
<sequence>MNGLSPETLKQKIIEYAQTIGIDELKVTTADPFIVMKQRLVKQQEKGFASGFEEPDLDKRTKPELLLEDAQSIIAIAIAYPSKLKEAPRSVSGSRRGLFARASWGLDYHRAVGSRLEKLQAYIETLVPEVRTRSMVDTGELVDRAVAERAGIGFSGKNCSIISPEKGSYIYLGEMILDTYLPPDEAIEDGCGDCDKCMTACPTSALVEPGVLDAKRCIAYLTQMKTLMPREFRSKLGGRLYGCDTCQQVCPYNRKKDWRHHEELLPEAEIVKPLLEPLLTLSNREFKTKFGHLSGAWRGKKPIQRNAILALAHYREPSAVPVLQAFVQEDAREDMRATAVWAIGAILGEEAETIYREIEQKEQSEVVLEEIRIFREEWERENRVI</sequence>
<protein>
    <submittedName>
        <fullName evidence="10">Epoxyqueuosine reductase</fullName>
        <ecNumber evidence="10">1.1.-.-</ecNumber>
    </submittedName>
</protein>
<dbReference type="InterPro" id="IPR013542">
    <property type="entry name" value="QueG_DUF1730"/>
</dbReference>
<dbReference type="InterPro" id="IPR004453">
    <property type="entry name" value="QueG"/>
</dbReference>
<dbReference type="GO" id="GO:0046872">
    <property type="term" value="F:metal ion binding"/>
    <property type="evidence" value="ECO:0007669"/>
    <property type="project" value="UniProtKB-KW"/>
</dbReference>
<dbReference type="Gene3D" id="3.30.70.20">
    <property type="match status" value="1"/>
</dbReference>
<evidence type="ECO:0000259" key="9">
    <source>
        <dbReference type="PROSITE" id="PS51379"/>
    </source>
</evidence>
<dbReference type="GO" id="GO:0008616">
    <property type="term" value="P:tRNA queuosine(34) biosynthetic process"/>
    <property type="evidence" value="ECO:0007669"/>
    <property type="project" value="UniProtKB-KW"/>
</dbReference>
<dbReference type="OrthoDB" id="9784571at2"/>
<dbReference type="STRING" id="1397694.GCA_000702585_02826"/>
<dbReference type="PROSITE" id="PS51379">
    <property type="entry name" value="4FE4S_FER_2"/>
    <property type="match status" value="1"/>
</dbReference>
<dbReference type="Pfam" id="PF13484">
    <property type="entry name" value="Fer4_16"/>
    <property type="match status" value="1"/>
</dbReference>
<keyword evidence="5" id="KW-0671">Queuosine biosynthesis</keyword>
<reference evidence="10 11" key="1">
    <citation type="submission" date="2018-06" db="EMBL/GenBank/DDBJ databases">
        <authorList>
            <consortium name="Pathogen Informatics"/>
            <person name="Doyle S."/>
        </authorList>
    </citation>
    <scope>NUCLEOTIDE SEQUENCE [LARGE SCALE GENOMIC DNA]</scope>
    <source>
        <strain evidence="10 11">NCTC13163</strain>
    </source>
</reference>
<evidence type="ECO:0000256" key="6">
    <source>
        <dbReference type="ARBA" id="ARBA00023002"/>
    </source>
</evidence>
<proteinExistence type="predicted"/>
<name>A0A377FVU6_9BACL</name>
<dbReference type="InterPro" id="IPR011989">
    <property type="entry name" value="ARM-like"/>
</dbReference>
<dbReference type="Proteomes" id="UP000254060">
    <property type="component" value="Unassembled WGS sequence"/>
</dbReference>
<dbReference type="SMR" id="A0A377FVU6"/>
<keyword evidence="3" id="KW-0819">tRNA processing</keyword>
<dbReference type="EC" id="1.1.-.-" evidence="10"/>
<evidence type="ECO:0000313" key="11">
    <source>
        <dbReference type="Proteomes" id="UP000254060"/>
    </source>
</evidence>
<dbReference type="Pfam" id="PF13646">
    <property type="entry name" value="HEAT_2"/>
    <property type="match status" value="1"/>
</dbReference>
<dbReference type="AlphaFoldDB" id="A0A377FVU6"/>
<dbReference type="SUPFAM" id="SSF54862">
    <property type="entry name" value="4Fe-4S ferredoxins"/>
    <property type="match status" value="1"/>
</dbReference>
<evidence type="ECO:0000313" key="10">
    <source>
        <dbReference type="EMBL" id="STO08962.1"/>
    </source>
</evidence>
<evidence type="ECO:0000256" key="4">
    <source>
        <dbReference type="ARBA" id="ARBA00022723"/>
    </source>
</evidence>
<keyword evidence="7" id="KW-0408">Iron</keyword>
<accession>A0A377FVU6</accession>
<evidence type="ECO:0000256" key="7">
    <source>
        <dbReference type="ARBA" id="ARBA00023004"/>
    </source>
</evidence>
<keyword evidence="1" id="KW-0004">4Fe-4S</keyword>
<keyword evidence="8" id="KW-0411">Iron-sulfur</keyword>
<dbReference type="Gene3D" id="1.25.10.10">
    <property type="entry name" value="Leucine-rich Repeat Variant"/>
    <property type="match status" value="1"/>
</dbReference>
<evidence type="ECO:0000256" key="2">
    <source>
        <dbReference type="ARBA" id="ARBA00022490"/>
    </source>
</evidence>
<keyword evidence="6 10" id="KW-0560">Oxidoreductase</keyword>
<keyword evidence="4" id="KW-0479">Metal-binding</keyword>
<dbReference type="PROSITE" id="PS00198">
    <property type="entry name" value="4FE4S_FER_1"/>
    <property type="match status" value="1"/>
</dbReference>
<evidence type="ECO:0000256" key="1">
    <source>
        <dbReference type="ARBA" id="ARBA00022485"/>
    </source>
</evidence>
<dbReference type="InterPro" id="IPR017900">
    <property type="entry name" value="4Fe4S_Fe_S_CS"/>
</dbReference>
<dbReference type="NCBIfam" id="TIGR00276">
    <property type="entry name" value="tRNA epoxyqueuosine(34) reductase QueG"/>
    <property type="match status" value="1"/>
</dbReference>
<dbReference type="SUPFAM" id="SSF48371">
    <property type="entry name" value="ARM repeat"/>
    <property type="match status" value="1"/>
</dbReference>